<feature type="region of interest" description="Disordered" evidence="1">
    <location>
        <begin position="58"/>
        <end position="95"/>
    </location>
</feature>
<name>A0A316HK50_9PSEU</name>
<feature type="region of interest" description="Disordered" evidence="1">
    <location>
        <begin position="119"/>
        <end position="151"/>
    </location>
</feature>
<dbReference type="EMBL" id="QGHB01000016">
    <property type="protein sequence ID" value="PWK81606.1"/>
    <property type="molecule type" value="Genomic_DNA"/>
</dbReference>
<dbReference type="Proteomes" id="UP000246005">
    <property type="component" value="Unassembled WGS sequence"/>
</dbReference>
<organism evidence="2 3">
    <name type="scientific">Lentzea atacamensis</name>
    <dbReference type="NCBI Taxonomy" id="531938"/>
    <lineage>
        <taxon>Bacteria</taxon>
        <taxon>Bacillati</taxon>
        <taxon>Actinomycetota</taxon>
        <taxon>Actinomycetes</taxon>
        <taxon>Pseudonocardiales</taxon>
        <taxon>Pseudonocardiaceae</taxon>
        <taxon>Lentzea</taxon>
    </lineage>
</organism>
<dbReference type="AlphaFoldDB" id="A0A316HK50"/>
<gene>
    <name evidence="2" type="ORF">C8D88_11616</name>
</gene>
<protein>
    <submittedName>
        <fullName evidence="2">Uncharacterized protein</fullName>
    </submittedName>
</protein>
<feature type="compositionally biased region" description="Low complexity" evidence="1">
    <location>
        <begin position="140"/>
        <end position="149"/>
    </location>
</feature>
<comment type="caution">
    <text evidence="2">The sequence shown here is derived from an EMBL/GenBank/DDBJ whole genome shotgun (WGS) entry which is preliminary data.</text>
</comment>
<reference evidence="2 3" key="1">
    <citation type="submission" date="2018-05" db="EMBL/GenBank/DDBJ databases">
        <title>Genomic Encyclopedia of Type Strains, Phase IV (KMG-IV): sequencing the most valuable type-strain genomes for metagenomic binning, comparative biology and taxonomic classification.</title>
        <authorList>
            <person name="Goeker M."/>
        </authorList>
    </citation>
    <scope>NUCLEOTIDE SEQUENCE [LARGE SCALE GENOMIC DNA]</scope>
    <source>
        <strain evidence="2 3">DSM 45480</strain>
    </source>
</reference>
<accession>A0A316HK50</accession>
<evidence type="ECO:0000313" key="3">
    <source>
        <dbReference type="Proteomes" id="UP000246005"/>
    </source>
</evidence>
<sequence>MHLPLRPLLLVPSGCSPLAGDPVHSEGEHRMDWLDASCSEPQAVGVTLVAEGLNWSSRKRSRRLGLSNQRTRRTPPPSVRRRRLAAKRPPGFGPRGAPLSLGLACSVPSAPSPLVDKACLVGAEPPHPSRGQAPGPPAASPSASAGHPLSLRDSSRRVASILPRLASPRAGLATPRFASRCLTSPLPCVPRPCLVSPCAASLCLVLRRQASSRPRPARPRHASPRLATRRLASPRVATRRHASPCLASLATPRLALCRHVLARPALLLPRSPCVALPWLVCVVCGGCLVGVDCGCLGRGWGLLVA</sequence>
<proteinExistence type="predicted"/>
<evidence type="ECO:0000256" key="1">
    <source>
        <dbReference type="SAM" id="MobiDB-lite"/>
    </source>
</evidence>
<evidence type="ECO:0000313" key="2">
    <source>
        <dbReference type="EMBL" id="PWK81606.1"/>
    </source>
</evidence>